<dbReference type="Pfam" id="PF12804">
    <property type="entry name" value="NTP_transf_3"/>
    <property type="match status" value="1"/>
</dbReference>
<evidence type="ECO:0000256" key="5">
    <source>
        <dbReference type="ARBA" id="ARBA00022842"/>
    </source>
</evidence>
<comment type="function">
    <text evidence="8">Transfers a GMP moiety from GTP to Mo-molybdopterin (Mo-MPT) cofactor (Moco or molybdenum cofactor) to form Mo-molybdopterin guanine dinucleotide (Mo-MGD) cofactor.</text>
</comment>
<feature type="binding site" evidence="8">
    <location>
        <begin position="23"/>
        <end position="25"/>
    </location>
    <ligand>
        <name>GTP</name>
        <dbReference type="ChEBI" id="CHEBI:37565"/>
    </ligand>
</feature>
<evidence type="ECO:0000256" key="2">
    <source>
        <dbReference type="ARBA" id="ARBA00022679"/>
    </source>
</evidence>
<feature type="binding site" evidence="8">
    <location>
        <position position="117"/>
    </location>
    <ligand>
        <name>GTP</name>
        <dbReference type="ChEBI" id="CHEBI:37565"/>
    </ligand>
</feature>
<dbReference type="EC" id="2.7.7.77" evidence="8"/>
<evidence type="ECO:0000259" key="9">
    <source>
        <dbReference type="Pfam" id="PF12804"/>
    </source>
</evidence>
<dbReference type="PANTHER" id="PTHR19136:SF81">
    <property type="entry name" value="MOLYBDENUM COFACTOR GUANYLYLTRANSFERASE"/>
    <property type="match status" value="1"/>
</dbReference>
<reference evidence="10 11" key="1">
    <citation type="submission" date="2016-10" db="EMBL/GenBank/DDBJ databases">
        <authorList>
            <person name="Varghese N."/>
            <person name="Submissions S."/>
        </authorList>
    </citation>
    <scope>NUCLEOTIDE SEQUENCE [LARGE SCALE GENOMIC DNA]</scope>
    <source>
        <strain evidence="10 11">CGMCC 1.6497</strain>
    </source>
</reference>
<keyword evidence="1 8" id="KW-0963">Cytoplasm</keyword>
<evidence type="ECO:0000256" key="1">
    <source>
        <dbReference type="ARBA" id="ARBA00022490"/>
    </source>
</evidence>
<comment type="domain">
    <text evidence="8">The N-terminal domain determines nucleotide recognition and specific binding, while the C-terminal domain determines the specific binding to the target protein.</text>
</comment>
<dbReference type="Gene3D" id="3.90.550.10">
    <property type="entry name" value="Spore Coat Polysaccharide Biosynthesis Protein SpsA, Chain A"/>
    <property type="match status" value="1"/>
</dbReference>
<name>A0A1H0HSF9_9HYPH</name>
<comment type="caution">
    <text evidence="10">The sequence shown here is derived from an EMBL/GenBank/DDBJ whole genome shotgun (WGS) entry which is preliminary data.</text>
</comment>
<dbReference type="HAMAP" id="MF_00316">
    <property type="entry name" value="MobA"/>
    <property type="match status" value="1"/>
</dbReference>
<comment type="subunit">
    <text evidence="8">Monomer.</text>
</comment>
<evidence type="ECO:0000256" key="7">
    <source>
        <dbReference type="ARBA" id="ARBA00023150"/>
    </source>
</evidence>
<gene>
    <name evidence="8" type="primary">mobA</name>
    <name evidence="10" type="ORF">SAMN04488061_0595</name>
</gene>
<organism evidence="10 11">
    <name type="scientific">Filomicrobium insigne</name>
    <dbReference type="NCBI Taxonomy" id="418854"/>
    <lineage>
        <taxon>Bacteria</taxon>
        <taxon>Pseudomonadati</taxon>
        <taxon>Pseudomonadota</taxon>
        <taxon>Alphaproteobacteria</taxon>
        <taxon>Hyphomicrobiales</taxon>
        <taxon>Hyphomicrobiaceae</taxon>
        <taxon>Filomicrobium</taxon>
    </lineage>
</organism>
<keyword evidence="3 8" id="KW-0479">Metal-binding</keyword>
<keyword evidence="11" id="KW-1185">Reference proteome</keyword>
<dbReference type="RefSeq" id="WP_244512349.1">
    <property type="nucleotide sequence ID" value="NZ_FNJC01000001.1"/>
</dbReference>
<evidence type="ECO:0000313" key="10">
    <source>
        <dbReference type="EMBL" id="SDO21741.1"/>
    </source>
</evidence>
<feature type="binding site" evidence="8">
    <location>
        <position position="117"/>
    </location>
    <ligand>
        <name>Mg(2+)</name>
        <dbReference type="ChEBI" id="CHEBI:18420"/>
    </ligand>
</feature>
<feature type="binding site" evidence="8">
    <location>
        <position position="82"/>
    </location>
    <ligand>
        <name>GTP</name>
        <dbReference type="ChEBI" id="CHEBI:37565"/>
    </ligand>
</feature>
<keyword evidence="10" id="KW-0548">Nucleotidyltransferase</keyword>
<evidence type="ECO:0000256" key="4">
    <source>
        <dbReference type="ARBA" id="ARBA00022741"/>
    </source>
</evidence>
<keyword evidence="7 8" id="KW-0501">Molybdenum cofactor biosynthesis</keyword>
<feature type="binding site" evidence="8">
    <location>
        <position position="36"/>
    </location>
    <ligand>
        <name>GTP</name>
        <dbReference type="ChEBI" id="CHEBI:37565"/>
    </ligand>
</feature>
<accession>A0A1H0HSF9</accession>
<dbReference type="InterPro" id="IPR029044">
    <property type="entry name" value="Nucleotide-diphossugar_trans"/>
</dbReference>
<sequence length="222" mass="23365">MNEPAQSAVKYAGITQSVTGVLLAGGQSRRMGGGDKGLLELAGKPMLAHVLARLEGQVDRVVINANGDPGRFDAFNLPVFADTIEGHAGPLAGVLAGMRWAAANVGGDGYIVTASTDAPLIPADLVTQLAAKLRDDPDAAIALAASGGNLHPVIGLWPVALADDLEQSLRDGVRKVLHWTDQHGTVIVDFAYFRIGEREIDPFFNANTPDELDEARLILGEL</sequence>
<feature type="domain" description="MobA-like NTP transferase" evidence="9">
    <location>
        <begin position="20"/>
        <end position="180"/>
    </location>
</feature>
<evidence type="ECO:0000313" key="11">
    <source>
        <dbReference type="Proteomes" id="UP000198795"/>
    </source>
</evidence>
<comment type="cofactor">
    <cofactor evidence="8">
        <name>Mg(2+)</name>
        <dbReference type="ChEBI" id="CHEBI:18420"/>
    </cofactor>
</comment>
<keyword evidence="4 8" id="KW-0547">Nucleotide-binding</keyword>
<dbReference type="InterPro" id="IPR025877">
    <property type="entry name" value="MobA-like_NTP_Trfase"/>
</dbReference>
<evidence type="ECO:0000256" key="8">
    <source>
        <dbReference type="HAMAP-Rule" id="MF_00316"/>
    </source>
</evidence>
<dbReference type="PANTHER" id="PTHR19136">
    <property type="entry name" value="MOLYBDENUM COFACTOR GUANYLYLTRANSFERASE"/>
    <property type="match status" value="1"/>
</dbReference>
<keyword evidence="5 8" id="KW-0460">Magnesium</keyword>
<comment type="catalytic activity">
    <reaction evidence="8">
        <text>Mo-molybdopterin + GTP + H(+) = Mo-molybdopterin guanine dinucleotide + diphosphate</text>
        <dbReference type="Rhea" id="RHEA:34243"/>
        <dbReference type="ChEBI" id="CHEBI:15378"/>
        <dbReference type="ChEBI" id="CHEBI:33019"/>
        <dbReference type="ChEBI" id="CHEBI:37565"/>
        <dbReference type="ChEBI" id="CHEBI:71302"/>
        <dbReference type="ChEBI" id="CHEBI:71310"/>
        <dbReference type="EC" id="2.7.7.77"/>
    </reaction>
</comment>
<keyword evidence="6 8" id="KW-0342">GTP-binding</keyword>
<proteinExistence type="inferred from homology"/>
<dbReference type="CDD" id="cd02503">
    <property type="entry name" value="MobA"/>
    <property type="match status" value="1"/>
</dbReference>
<dbReference type="GO" id="GO:0016779">
    <property type="term" value="F:nucleotidyltransferase activity"/>
    <property type="evidence" value="ECO:0007669"/>
    <property type="project" value="UniProtKB-KW"/>
</dbReference>
<dbReference type="InterPro" id="IPR013482">
    <property type="entry name" value="Molybde_CF_guanTrfase"/>
</dbReference>
<evidence type="ECO:0000256" key="6">
    <source>
        <dbReference type="ARBA" id="ARBA00023134"/>
    </source>
</evidence>
<dbReference type="NCBIfam" id="TIGR02665">
    <property type="entry name" value="molyb_mobA"/>
    <property type="match status" value="1"/>
</dbReference>
<dbReference type="EMBL" id="FNJC01000001">
    <property type="protein sequence ID" value="SDO21741.1"/>
    <property type="molecule type" value="Genomic_DNA"/>
</dbReference>
<comment type="similarity">
    <text evidence="8">Belongs to the MobA family.</text>
</comment>
<comment type="subcellular location">
    <subcellularLocation>
        <location evidence="8">Cytoplasm</location>
    </subcellularLocation>
</comment>
<protein>
    <recommendedName>
        <fullName evidence="8">Molybdenum cofactor guanylyltransferase</fullName>
        <shortName evidence="8">MoCo guanylyltransferase</shortName>
        <ecNumber evidence="8">2.7.7.77</ecNumber>
    </recommendedName>
    <alternativeName>
        <fullName evidence="8">GTP:molybdopterin guanylyltransferase</fullName>
    </alternativeName>
    <alternativeName>
        <fullName evidence="8">Mo-MPT guanylyltransferase</fullName>
    </alternativeName>
    <alternativeName>
        <fullName evidence="8">Molybdopterin guanylyltransferase</fullName>
    </alternativeName>
    <alternativeName>
        <fullName evidence="8">Molybdopterin-guanine dinucleotide synthase</fullName>
        <shortName evidence="8">MGD synthase</shortName>
    </alternativeName>
</protein>
<dbReference type="Proteomes" id="UP000198795">
    <property type="component" value="Unassembled WGS sequence"/>
</dbReference>
<evidence type="ECO:0000256" key="3">
    <source>
        <dbReference type="ARBA" id="ARBA00022723"/>
    </source>
</evidence>
<dbReference type="SUPFAM" id="SSF53448">
    <property type="entry name" value="Nucleotide-diphospho-sugar transferases"/>
    <property type="match status" value="1"/>
</dbReference>
<feature type="binding site" evidence="8">
    <location>
        <position position="64"/>
    </location>
    <ligand>
        <name>GTP</name>
        <dbReference type="ChEBI" id="CHEBI:37565"/>
    </ligand>
</feature>
<keyword evidence="2 8" id="KW-0808">Transferase</keyword>